<feature type="non-terminal residue" evidence="1">
    <location>
        <position position="72"/>
    </location>
</feature>
<proteinExistence type="predicted"/>
<sequence>VQSKTVATAFATAIRGGKGFTRYRNGRGTSLFGFRRLHRYHLLALAGVSRIPTPLPPILAPGRPPCRRGGAM</sequence>
<evidence type="ECO:0000313" key="1">
    <source>
        <dbReference type="EMBL" id="CAA9581734.1"/>
    </source>
</evidence>
<dbReference type="AlphaFoldDB" id="A0A6J4VK54"/>
<feature type="non-terminal residue" evidence="1">
    <location>
        <position position="1"/>
    </location>
</feature>
<dbReference type="EMBL" id="CADCWN010000245">
    <property type="protein sequence ID" value="CAA9581734.1"/>
    <property type="molecule type" value="Genomic_DNA"/>
</dbReference>
<organism evidence="1">
    <name type="scientific">uncultured Thermomicrobiales bacterium</name>
    <dbReference type="NCBI Taxonomy" id="1645740"/>
    <lineage>
        <taxon>Bacteria</taxon>
        <taxon>Pseudomonadati</taxon>
        <taxon>Thermomicrobiota</taxon>
        <taxon>Thermomicrobia</taxon>
        <taxon>Thermomicrobiales</taxon>
        <taxon>environmental samples</taxon>
    </lineage>
</organism>
<reference evidence="1" key="1">
    <citation type="submission" date="2020-02" db="EMBL/GenBank/DDBJ databases">
        <authorList>
            <person name="Meier V. D."/>
        </authorList>
    </citation>
    <scope>NUCLEOTIDE SEQUENCE</scope>
    <source>
        <strain evidence="1">AVDCRST_MAG18</strain>
    </source>
</reference>
<gene>
    <name evidence="1" type="ORF">AVDCRST_MAG18-3231</name>
</gene>
<protein>
    <submittedName>
        <fullName evidence="1">Uncharacterized protein</fullName>
    </submittedName>
</protein>
<accession>A0A6J4VK54</accession>
<name>A0A6J4VK54_9BACT</name>